<protein>
    <submittedName>
        <fullName evidence="1">Uncharacterized protein</fullName>
    </submittedName>
</protein>
<name>C2FWR5_SPHSI</name>
<gene>
    <name evidence="1" type="ORF">HMPREF0765_1771</name>
</gene>
<dbReference type="PROSITE" id="PS51257">
    <property type="entry name" value="PROKAR_LIPOPROTEIN"/>
    <property type="match status" value="1"/>
</dbReference>
<comment type="caution">
    <text evidence="1">The sequence shown here is derived from an EMBL/GenBank/DDBJ whole genome shotgun (WGS) entry which is preliminary data.</text>
</comment>
<evidence type="ECO:0000313" key="1">
    <source>
        <dbReference type="EMBL" id="EEI92679.1"/>
    </source>
</evidence>
<dbReference type="AlphaFoldDB" id="C2FWR5"/>
<accession>C2FWR5</accession>
<dbReference type="RefSeq" id="WP_003011288.1">
    <property type="nucleotide sequence ID" value="NZ_GG668634.1"/>
</dbReference>
<organism evidence="1 2">
    <name type="scientific">Sphingobacterium spiritivorum ATCC 33300</name>
    <dbReference type="NCBI Taxonomy" id="525372"/>
    <lineage>
        <taxon>Bacteria</taxon>
        <taxon>Pseudomonadati</taxon>
        <taxon>Bacteroidota</taxon>
        <taxon>Sphingobacteriia</taxon>
        <taxon>Sphingobacteriales</taxon>
        <taxon>Sphingobacteriaceae</taxon>
        <taxon>Sphingobacterium</taxon>
    </lineage>
</organism>
<dbReference type="EMBL" id="ACHB01000041">
    <property type="protein sequence ID" value="EEI92679.1"/>
    <property type="molecule type" value="Genomic_DNA"/>
</dbReference>
<dbReference type="Proteomes" id="UP000006241">
    <property type="component" value="Unassembled WGS sequence"/>
</dbReference>
<dbReference type="HOGENOM" id="CLU_696191_0_0_10"/>
<reference evidence="1 2" key="1">
    <citation type="submission" date="2009-01" db="EMBL/GenBank/DDBJ databases">
        <authorList>
            <person name="Qin X."/>
            <person name="Bachman B."/>
            <person name="Battles P."/>
            <person name="Bell A."/>
            <person name="Bess C."/>
            <person name="Bickham C."/>
            <person name="Chaboub L."/>
            <person name="Chen D."/>
            <person name="Coyle M."/>
            <person name="Deiros D.R."/>
            <person name="Dinh H."/>
            <person name="Forbes L."/>
            <person name="Fowler G."/>
            <person name="Francisco L."/>
            <person name="Fu Q."/>
            <person name="Gubbala S."/>
            <person name="Hale W."/>
            <person name="Han Y."/>
            <person name="Hemphill L."/>
            <person name="Highlander S.K."/>
            <person name="Hirani K."/>
            <person name="Hogues M."/>
            <person name="Jackson L."/>
            <person name="Jakkamsetti A."/>
            <person name="Javaid M."/>
            <person name="Jiang H."/>
            <person name="Korchina V."/>
            <person name="Kovar C."/>
            <person name="Lara F."/>
            <person name="Lee S."/>
            <person name="Mata R."/>
            <person name="Mathew T."/>
            <person name="Moen C."/>
            <person name="Morales K."/>
            <person name="Munidasa M."/>
            <person name="Nazareth L."/>
            <person name="Ngo R."/>
            <person name="Nguyen L."/>
            <person name="Okwuonu G."/>
            <person name="Ongeri F."/>
            <person name="Patil S."/>
            <person name="Petrosino J."/>
            <person name="Pham C."/>
            <person name="Pham P."/>
            <person name="Pu L.-L."/>
            <person name="Puazo M."/>
            <person name="Raj R."/>
            <person name="Reid J."/>
            <person name="Rouhana J."/>
            <person name="Saada N."/>
            <person name="Shang Y."/>
            <person name="Simmons D."/>
            <person name="Thornton R."/>
            <person name="Warren J."/>
            <person name="Weissenberger G."/>
            <person name="Zhang J."/>
            <person name="Zhang L."/>
            <person name="Zhou C."/>
            <person name="Zhu D."/>
            <person name="Muzny D."/>
            <person name="Worley K."/>
            <person name="Gibbs R."/>
        </authorList>
    </citation>
    <scope>NUCLEOTIDE SEQUENCE [LARGE SCALE GENOMIC DNA]</scope>
    <source>
        <strain evidence="1 2">ATCC 33300</strain>
    </source>
</reference>
<evidence type="ECO:0000313" key="2">
    <source>
        <dbReference type="Proteomes" id="UP000006241"/>
    </source>
</evidence>
<proteinExistence type="predicted"/>
<sequence length="396" mass="43435">MKIKASNLIILLIITFFSCKREVIIPLNEPKISTKEEIKKLASMHSGGLKYIKNFSAKTKIRVESQASHYSNIQSNETPNLQQADISAIYWGFHDYVSENNLQQYAFLGSSTPGFNFDNVSKISLSANNSAYSANFYILANQISNIEGNSLSEIETQINSIESSTTFQNLNQIEKTILLTSSEVFIDSYIHWSNEPQLNQIPQNIAARGWFGKFFKIVKSDFLGAVGGGLAGAAFGGQVGAGIGAVLGAINCSAIAALAAENPFIITIPEEFVVVNGITIPKQWDEIVVPNNNPIETPIGLNFPENYTGVYTYATDLASLSDSMVDPVTNVYKGANGLYYYNSNLTCLLPDGFYRNEGTYYKVFMGKVIETGTPLPQCLTCPGPSQPVFYPFVECE</sequence>